<dbReference type="EMBL" id="BLLF01001599">
    <property type="protein sequence ID" value="GFH20232.1"/>
    <property type="molecule type" value="Genomic_DNA"/>
</dbReference>
<dbReference type="Proteomes" id="UP000485058">
    <property type="component" value="Unassembled WGS sequence"/>
</dbReference>
<comment type="caution">
    <text evidence="2">The sequence shown here is derived from an EMBL/GenBank/DDBJ whole genome shotgun (WGS) entry which is preliminary data.</text>
</comment>
<name>A0A699ZWA9_HAELA</name>
<protein>
    <submittedName>
        <fullName evidence="2">Uncharacterized protein</fullName>
    </submittedName>
</protein>
<gene>
    <name evidence="2" type="ORF">HaLaN_17322</name>
</gene>
<dbReference type="AlphaFoldDB" id="A0A699ZWA9"/>
<reference evidence="2 3" key="1">
    <citation type="submission" date="2020-02" db="EMBL/GenBank/DDBJ databases">
        <title>Draft genome sequence of Haematococcus lacustris strain NIES-144.</title>
        <authorList>
            <person name="Morimoto D."/>
            <person name="Nakagawa S."/>
            <person name="Yoshida T."/>
            <person name="Sawayama S."/>
        </authorList>
    </citation>
    <scope>NUCLEOTIDE SEQUENCE [LARGE SCALE GENOMIC DNA]</scope>
    <source>
        <strain evidence="2 3">NIES-144</strain>
    </source>
</reference>
<evidence type="ECO:0000313" key="2">
    <source>
        <dbReference type="EMBL" id="GFH20232.1"/>
    </source>
</evidence>
<sequence>MKLNGHRLTKTLSHSHTPTPAGHLNVPCEDSEPHAQLGSPTCQKKKQPAPRPAAHLMNAIVMEGSSGAVAGVSGRSRGQ</sequence>
<proteinExistence type="predicted"/>
<organism evidence="2 3">
    <name type="scientific">Haematococcus lacustris</name>
    <name type="common">Green alga</name>
    <name type="synonym">Haematococcus pluvialis</name>
    <dbReference type="NCBI Taxonomy" id="44745"/>
    <lineage>
        <taxon>Eukaryota</taxon>
        <taxon>Viridiplantae</taxon>
        <taxon>Chlorophyta</taxon>
        <taxon>core chlorophytes</taxon>
        <taxon>Chlorophyceae</taxon>
        <taxon>CS clade</taxon>
        <taxon>Chlamydomonadales</taxon>
        <taxon>Haematococcaceae</taxon>
        <taxon>Haematococcus</taxon>
    </lineage>
</organism>
<evidence type="ECO:0000313" key="3">
    <source>
        <dbReference type="Proteomes" id="UP000485058"/>
    </source>
</evidence>
<accession>A0A699ZWA9</accession>
<keyword evidence="3" id="KW-1185">Reference proteome</keyword>
<feature type="region of interest" description="Disordered" evidence="1">
    <location>
        <begin position="1"/>
        <end position="52"/>
    </location>
</feature>
<evidence type="ECO:0000256" key="1">
    <source>
        <dbReference type="SAM" id="MobiDB-lite"/>
    </source>
</evidence>